<dbReference type="Gene3D" id="2.160.20.110">
    <property type="match status" value="2"/>
</dbReference>
<keyword evidence="2" id="KW-0964">Secreted</keyword>
<dbReference type="PANTHER" id="PTHR12338">
    <property type="entry name" value="AUTOTRANSPORTER"/>
    <property type="match status" value="1"/>
</dbReference>
<evidence type="ECO:0000256" key="4">
    <source>
        <dbReference type="SAM" id="SignalP"/>
    </source>
</evidence>
<evidence type="ECO:0000256" key="1">
    <source>
        <dbReference type="ARBA" id="ARBA00004613"/>
    </source>
</evidence>
<dbReference type="SMART" id="SM00912">
    <property type="entry name" value="Haemagg_act"/>
    <property type="match status" value="1"/>
</dbReference>
<dbReference type="InterPro" id="IPR012334">
    <property type="entry name" value="Pectin_lyas_fold"/>
</dbReference>
<evidence type="ECO:0000259" key="5">
    <source>
        <dbReference type="SMART" id="SM00912"/>
    </source>
</evidence>
<evidence type="ECO:0000256" key="3">
    <source>
        <dbReference type="ARBA" id="ARBA00022729"/>
    </source>
</evidence>
<name>A0ABW2I762_9BURK</name>
<dbReference type="NCBIfam" id="TIGR01901">
    <property type="entry name" value="adhes_NPXG"/>
    <property type="match status" value="1"/>
</dbReference>
<dbReference type="SUPFAM" id="SSF51126">
    <property type="entry name" value="Pectin lyase-like"/>
    <property type="match status" value="1"/>
</dbReference>
<sequence length="942" mass="94472">MRAVSSFSPSRRAALQRTQLCLAISAMLVPVWSFAAPVVGPNGGVTSGTATIVQNGAVTDINQSSNKAVINWQSFSTAPNETVNFNQPNAASITLNRVIGNEQSVLQGALNATGKVFLVNPNGVLISTGATVNTGGFLASTLNITDEDFNKGNYTFKGNGSTASVTNLGTITVTDGGYVVLMGHLVSNQGAIVATKGTVSLNAGNKVTLNFNGNSLLSVTIDEGALNALVENKQAIYADGGQVILTAKAADELLGSQVNNTGIVQAQTIDDLKGTIEIYAHGGTANIAGKLDASAPTTGDGGFIETSGDKVKIADSAVITTKSATGKSGTWLIDPTDFTIAASGGDITGAALSAQLANNALVTIEAATLGANGINGDIYVNDGVSWSTDSILKLVAVRDININNEIKATGANAGLVMNYGRDYNIRTKASYSGSTRDAAGNLVAKQDTSGGVYGSVTLSGANASLNINGDNYTLIHDMASLAAINGTGKFALAQNLDAASGIYNGAVIASLDGTLAGMGHTISNLTINTPNNDYVGLVGQSTNTSIIRDLGLVNINIAGNSNVGGVVGYSTGSNVHHVYVSGTVKGFSNVGGVLGFNNGGSVISSYSTADVEGASSVIGGLVGRNFGAMATIVGSHVTGKVTAFNNQGISPGNVGGLAGMNVNATIADSYYAGESVTVSMDATSVGGLVGTSGAGAAVIRDSFVVTNVIGGLNSVGGFAGNNSGLIKNSSAVVSVSAGQPFNTQNIGGFVGFNGASGVISDFSVKATVTAPGNIAGGVAGNNAGSILNGVVVADVTVGTGGYAGGIAGINNGAISGITLSGSVSGEITGREAASNNGTITNISAPPPPPDPNTNANSNAAAVQQATLENVGQQLGSAAQSMQRDVKPTPQQFSTAEKYPSIDKQIVFADTQNFSADVKSIVVDGVRFNLEDSSNPQDKESRK</sequence>
<reference evidence="7" key="1">
    <citation type="journal article" date="2019" name="Int. J. Syst. Evol. Microbiol.">
        <title>The Global Catalogue of Microorganisms (GCM) 10K type strain sequencing project: providing services to taxonomists for standard genome sequencing and annotation.</title>
        <authorList>
            <consortium name="The Broad Institute Genomics Platform"/>
            <consortium name="The Broad Institute Genome Sequencing Center for Infectious Disease"/>
            <person name="Wu L."/>
            <person name="Ma J."/>
        </authorList>
    </citation>
    <scope>NUCLEOTIDE SEQUENCE [LARGE SCALE GENOMIC DNA]</scope>
    <source>
        <strain evidence="7">KACC 12508</strain>
    </source>
</reference>
<keyword evidence="7" id="KW-1185">Reference proteome</keyword>
<dbReference type="Gene3D" id="2.160.20.10">
    <property type="entry name" value="Single-stranded right-handed beta-helix, Pectin lyase-like"/>
    <property type="match status" value="1"/>
</dbReference>
<gene>
    <name evidence="6" type="ORF">ACFQPC_01890</name>
</gene>
<dbReference type="InterPro" id="IPR050909">
    <property type="entry name" value="Bact_Autotransporter_VF"/>
</dbReference>
<proteinExistence type="predicted"/>
<evidence type="ECO:0000313" key="6">
    <source>
        <dbReference type="EMBL" id="MFC7286776.1"/>
    </source>
</evidence>
<feature type="signal peptide" evidence="4">
    <location>
        <begin position="1"/>
        <end position="35"/>
    </location>
</feature>
<dbReference type="Proteomes" id="UP001596542">
    <property type="component" value="Unassembled WGS sequence"/>
</dbReference>
<dbReference type="InterPro" id="IPR011493">
    <property type="entry name" value="GLUG"/>
</dbReference>
<dbReference type="EMBL" id="JBHTBU010000001">
    <property type="protein sequence ID" value="MFC7286776.1"/>
    <property type="molecule type" value="Genomic_DNA"/>
</dbReference>
<dbReference type="InterPro" id="IPR011050">
    <property type="entry name" value="Pectin_lyase_fold/virulence"/>
</dbReference>
<dbReference type="Pfam" id="PF07581">
    <property type="entry name" value="Glug"/>
    <property type="match status" value="1"/>
</dbReference>
<comment type="caution">
    <text evidence="6">The sequence shown here is derived from an EMBL/GenBank/DDBJ whole genome shotgun (WGS) entry which is preliminary data.</text>
</comment>
<organism evidence="6 7">
    <name type="scientific">Herminiimonas glaciei</name>
    <dbReference type="NCBI Taxonomy" id="523788"/>
    <lineage>
        <taxon>Bacteria</taxon>
        <taxon>Pseudomonadati</taxon>
        <taxon>Pseudomonadota</taxon>
        <taxon>Betaproteobacteria</taxon>
        <taxon>Burkholderiales</taxon>
        <taxon>Oxalobacteraceae</taxon>
        <taxon>Herminiimonas</taxon>
    </lineage>
</organism>
<protein>
    <submittedName>
        <fullName evidence="6">Filamentous hemagglutinin N-terminal domain-containing protein</fullName>
    </submittedName>
</protein>
<feature type="chain" id="PRO_5047186589" evidence="4">
    <location>
        <begin position="36"/>
        <end position="942"/>
    </location>
</feature>
<dbReference type="Pfam" id="PF05860">
    <property type="entry name" value="TPS"/>
    <property type="match status" value="1"/>
</dbReference>
<accession>A0ABW2I762</accession>
<keyword evidence="3 4" id="KW-0732">Signal</keyword>
<dbReference type="PANTHER" id="PTHR12338:SF8">
    <property type="entry name" value="HEME_HEMOPEXIN-BINDING PROTEIN"/>
    <property type="match status" value="1"/>
</dbReference>
<dbReference type="InterPro" id="IPR008638">
    <property type="entry name" value="FhaB/CdiA-like_TPS"/>
</dbReference>
<evidence type="ECO:0000256" key="2">
    <source>
        <dbReference type="ARBA" id="ARBA00022525"/>
    </source>
</evidence>
<feature type="domain" description="Filamentous haemagglutinin FhaB/tRNA nuclease CdiA-like TPS" evidence="5">
    <location>
        <begin position="36"/>
        <end position="148"/>
    </location>
</feature>
<evidence type="ECO:0000313" key="7">
    <source>
        <dbReference type="Proteomes" id="UP001596542"/>
    </source>
</evidence>
<comment type="subcellular location">
    <subcellularLocation>
        <location evidence="1">Secreted</location>
    </subcellularLocation>
</comment>
<dbReference type="RefSeq" id="WP_382269953.1">
    <property type="nucleotide sequence ID" value="NZ_JBHTBU010000001.1"/>
</dbReference>